<dbReference type="OrthoDB" id="3512717at2"/>
<evidence type="ECO:0000313" key="1">
    <source>
        <dbReference type="EMBL" id="EEI16532.1"/>
    </source>
</evidence>
<gene>
    <name evidence="1" type="ORF">HMPREF0298_1697</name>
</gene>
<proteinExistence type="predicted"/>
<dbReference type="AlphaFoldDB" id="C0XTC7"/>
<comment type="caution">
    <text evidence="1">The sequence shown here is derived from an EMBL/GenBank/DDBJ whole genome shotgun (WGS) entry which is preliminary data.</text>
</comment>
<dbReference type="Proteomes" id="UP000006196">
    <property type="component" value="Unassembled WGS sequence"/>
</dbReference>
<organism evidence="1 2">
    <name type="scientific">Corynebacterium lipophiloflavum (strain ATCC 700352 / DSM 44291 / CCUG 37336 / JCM 10383 / DMMZ 1944)</name>
    <dbReference type="NCBI Taxonomy" id="525263"/>
    <lineage>
        <taxon>Bacteria</taxon>
        <taxon>Bacillati</taxon>
        <taxon>Actinomycetota</taxon>
        <taxon>Actinomycetes</taxon>
        <taxon>Mycobacteriales</taxon>
        <taxon>Corynebacteriaceae</taxon>
        <taxon>Corynebacterium</taxon>
    </lineage>
</organism>
<protein>
    <submittedName>
        <fullName evidence="1">Uncharacterized protein</fullName>
    </submittedName>
</protein>
<reference evidence="1" key="1">
    <citation type="submission" date="2009-01" db="EMBL/GenBank/DDBJ databases">
        <authorList>
            <person name="Qin X."/>
            <person name="Bachman B."/>
            <person name="Battles P."/>
            <person name="Bell A."/>
            <person name="Bess C."/>
            <person name="Bickham C."/>
            <person name="Chaboub L."/>
            <person name="Chen D."/>
            <person name="Coyle M."/>
            <person name="Deiros D.R."/>
            <person name="Dinh H."/>
            <person name="Forbes L."/>
            <person name="Fowler G."/>
            <person name="Francisco L."/>
            <person name="Fu Q."/>
            <person name="Gubbala S."/>
            <person name="Hale W."/>
            <person name="Han Y."/>
            <person name="Hemphill L."/>
            <person name="Highlander S.K."/>
            <person name="Hirani K."/>
            <person name="Hogues M."/>
            <person name="Jackson L."/>
            <person name="Jakkamsetti A."/>
            <person name="Javaid M."/>
            <person name="Jiang H."/>
            <person name="Korchina V."/>
            <person name="Kovar C."/>
            <person name="Lara F."/>
            <person name="Lee S."/>
            <person name="Mata R."/>
            <person name="Mathew T."/>
            <person name="Moen C."/>
            <person name="Morales K."/>
            <person name="Munidasa M."/>
            <person name="Nazareth L."/>
            <person name="Ngo R."/>
            <person name="Nguyen L."/>
            <person name="Okwuonu G."/>
            <person name="Ongeri F."/>
            <person name="Patil S."/>
            <person name="Petrosino J."/>
            <person name="Pham C."/>
            <person name="Pham P."/>
            <person name="Pu L.-L."/>
            <person name="Puazo M."/>
            <person name="Raj R."/>
            <person name="Reid J."/>
            <person name="Rouhana J."/>
            <person name="Saada N."/>
            <person name="Shang Y."/>
            <person name="Simmons D."/>
            <person name="Thornton R."/>
            <person name="Warren J."/>
            <person name="Weissenberger G."/>
            <person name="Zhang J."/>
            <person name="Zhang L."/>
            <person name="Zhou C."/>
            <person name="Zhu D."/>
            <person name="Muzny D."/>
            <person name="Worley K."/>
            <person name="Gibbs R."/>
        </authorList>
    </citation>
    <scope>NUCLEOTIDE SEQUENCE [LARGE SCALE GENOMIC DNA]</scope>
    <source>
        <strain evidence="1">DSM 44291</strain>
    </source>
</reference>
<dbReference type="RefSeq" id="WP_006841200.1">
    <property type="nucleotide sequence ID" value="NZ_GG667198.1"/>
</dbReference>
<keyword evidence="2" id="KW-1185">Reference proteome</keyword>
<sequence length="187" mass="20877">MPAPKQITDEQRQQIVAYRRLGWTLREVSHEVGVSLASISRILRAEGIHSDPTQTLEASRARWEAAQAAGYSLLADLLDDIENLRARCYEPYRQWVGTPDGPVQVELPEPPLSEVAKLMEQARRIALDVNRLQKELDEGADLDKTRGVLGDLFEGFKMVAAMAEPINEEGTYDSDYDVATDPDQTAP</sequence>
<dbReference type="Gene3D" id="1.10.10.60">
    <property type="entry name" value="Homeodomain-like"/>
    <property type="match status" value="1"/>
</dbReference>
<dbReference type="EMBL" id="ACHJ01000136">
    <property type="protein sequence ID" value="EEI16532.1"/>
    <property type="molecule type" value="Genomic_DNA"/>
</dbReference>
<dbReference type="HOGENOM" id="CLU_1552710_0_0_11"/>
<accession>C0XTC7</accession>
<name>C0XTC7_CORLD</name>
<evidence type="ECO:0000313" key="2">
    <source>
        <dbReference type="Proteomes" id="UP000006196"/>
    </source>
</evidence>
<dbReference type="STRING" id="525263.HMPREF0298_1697"/>